<organism evidence="1 2">
    <name type="scientific">Bacteroides fragilis str. 3988T(B)14</name>
    <dbReference type="NCBI Taxonomy" id="1339315"/>
    <lineage>
        <taxon>Bacteria</taxon>
        <taxon>Pseudomonadati</taxon>
        <taxon>Bacteroidota</taxon>
        <taxon>Bacteroidia</taxon>
        <taxon>Bacteroidales</taxon>
        <taxon>Bacteroidaceae</taxon>
        <taxon>Bacteroides</taxon>
    </lineage>
</organism>
<dbReference type="AlphaFoldDB" id="A0A015SSP0"/>
<dbReference type="EMBL" id="JGCY01000369">
    <property type="protein sequence ID" value="EXY73312.1"/>
    <property type="molecule type" value="Genomic_DNA"/>
</dbReference>
<evidence type="ECO:0000313" key="2">
    <source>
        <dbReference type="Proteomes" id="UP000020529"/>
    </source>
</evidence>
<reference evidence="1 2" key="1">
    <citation type="submission" date="2014-02" db="EMBL/GenBank/DDBJ databases">
        <authorList>
            <person name="Sears C."/>
            <person name="Carroll K."/>
            <person name="Sack B.R."/>
            <person name="Qadri F."/>
            <person name="Myers L.L."/>
            <person name="Chung G.-T."/>
            <person name="Escheverria P."/>
            <person name="Fraser C.M."/>
            <person name="Sadzewicz L."/>
            <person name="Shefchek K.A."/>
            <person name="Tallon L."/>
            <person name="Das S.P."/>
            <person name="Daugherty S."/>
            <person name="Mongodin E.F."/>
        </authorList>
    </citation>
    <scope>NUCLEOTIDE SEQUENCE [LARGE SCALE GENOMIC DNA]</scope>
    <source>
        <strain evidence="2">3988T(B)14</strain>
    </source>
</reference>
<accession>A0A015SSP0</accession>
<protein>
    <submittedName>
        <fullName evidence="1">Uncharacterized protein</fullName>
    </submittedName>
</protein>
<proteinExistence type="predicted"/>
<evidence type="ECO:0000313" key="1">
    <source>
        <dbReference type="EMBL" id="EXY73312.1"/>
    </source>
</evidence>
<comment type="caution">
    <text evidence="1">The sequence shown here is derived from an EMBL/GenBank/DDBJ whole genome shotgun (WGS) entry which is preliminary data.</text>
</comment>
<name>A0A015SSP0_BACFG</name>
<sequence length="39" mass="4707">MKNGQLKPTYKYRLLQRSSSLQIRKLIGKPEIRQLLFLF</sequence>
<gene>
    <name evidence="1" type="ORF">M124_2936</name>
</gene>
<dbReference type="PATRIC" id="fig|1339315.3.peg.3613"/>
<dbReference type="Proteomes" id="UP000020529">
    <property type="component" value="Unassembled WGS sequence"/>
</dbReference>